<comment type="caution">
    <text evidence="1">The sequence shown here is derived from an EMBL/GenBank/DDBJ whole genome shotgun (WGS) entry which is preliminary data.</text>
</comment>
<protein>
    <submittedName>
        <fullName evidence="1">Uncharacterized protein</fullName>
    </submittedName>
</protein>
<keyword evidence="2" id="KW-1185">Reference proteome</keyword>
<dbReference type="EMBL" id="BPLR01007852">
    <property type="protein sequence ID" value="GIY20215.1"/>
    <property type="molecule type" value="Genomic_DNA"/>
</dbReference>
<reference evidence="1 2" key="1">
    <citation type="submission" date="2021-06" db="EMBL/GenBank/DDBJ databases">
        <title>Caerostris extrusa draft genome.</title>
        <authorList>
            <person name="Kono N."/>
            <person name="Arakawa K."/>
        </authorList>
    </citation>
    <scope>NUCLEOTIDE SEQUENCE [LARGE SCALE GENOMIC DNA]</scope>
</reference>
<proteinExistence type="predicted"/>
<sequence length="104" mass="12242">MDKKRMNFDSAFLNCLLEVFRSNLPVGWTTENKKKWQLYNEINTRSFDSEEVDSDEVGFKLVGSDSVNSIRRIEWEFQRFEFLAEVSGIFVRIFTSSLTNGSRR</sequence>
<evidence type="ECO:0000313" key="1">
    <source>
        <dbReference type="EMBL" id="GIY20215.1"/>
    </source>
</evidence>
<accession>A0AAV4RFG4</accession>
<organism evidence="1 2">
    <name type="scientific">Caerostris extrusa</name>
    <name type="common">Bark spider</name>
    <name type="synonym">Caerostris bankana</name>
    <dbReference type="NCBI Taxonomy" id="172846"/>
    <lineage>
        <taxon>Eukaryota</taxon>
        <taxon>Metazoa</taxon>
        <taxon>Ecdysozoa</taxon>
        <taxon>Arthropoda</taxon>
        <taxon>Chelicerata</taxon>
        <taxon>Arachnida</taxon>
        <taxon>Araneae</taxon>
        <taxon>Araneomorphae</taxon>
        <taxon>Entelegynae</taxon>
        <taxon>Araneoidea</taxon>
        <taxon>Araneidae</taxon>
        <taxon>Caerostris</taxon>
    </lineage>
</organism>
<gene>
    <name evidence="1" type="ORF">CEXT_799991</name>
</gene>
<dbReference type="Proteomes" id="UP001054945">
    <property type="component" value="Unassembled WGS sequence"/>
</dbReference>
<dbReference type="AlphaFoldDB" id="A0AAV4RFG4"/>
<evidence type="ECO:0000313" key="2">
    <source>
        <dbReference type="Proteomes" id="UP001054945"/>
    </source>
</evidence>
<name>A0AAV4RFG4_CAEEX</name>